<feature type="compositionally biased region" description="Polar residues" evidence="4">
    <location>
        <begin position="2484"/>
        <end position="2498"/>
    </location>
</feature>
<dbReference type="PANTHER" id="PTHR23169">
    <property type="entry name" value="ENVOPLAKIN"/>
    <property type="match status" value="1"/>
</dbReference>
<accession>A0A8S9ZSP3</accession>
<evidence type="ECO:0000256" key="3">
    <source>
        <dbReference type="SAM" id="Coils"/>
    </source>
</evidence>
<dbReference type="EMBL" id="JABEBT010000033">
    <property type="protein sequence ID" value="KAF7636205.1"/>
    <property type="molecule type" value="Genomic_DNA"/>
</dbReference>
<keyword evidence="3" id="KW-0175">Coiled coil</keyword>
<dbReference type="Proteomes" id="UP000605970">
    <property type="component" value="Unassembled WGS sequence"/>
</dbReference>
<name>A0A8S9ZSP3_9BILA</name>
<dbReference type="GO" id="GO:0005737">
    <property type="term" value="C:cytoplasm"/>
    <property type="evidence" value="ECO:0007669"/>
    <property type="project" value="TreeGrafter"/>
</dbReference>
<dbReference type="GO" id="GO:0030056">
    <property type="term" value="C:hemidesmosome"/>
    <property type="evidence" value="ECO:0007669"/>
    <property type="project" value="TreeGrafter"/>
</dbReference>
<comment type="caution">
    <text evidence="6">The sequence shown here is derived from an EMBL/GenBank/DDBJ whole genome shotgun (WGS) entry which is preliminary data.</text>
</comment>
<dbReference type="InterPro" id="IPR041615">
    <property type="entry name" value="Desmoplakin_SH3"/>
</dbReference>
<reference evidence="6" key="1">
    <citation type="journal article" date="2020" name="Ecol. Evol.">
        <title>Genome structure and content of the rice root-knot nematode (Meloidogyne graminicola).</title>
        <authorList>
            <person name="Phan N.T."/>
            <person name="Danchin E.G.J."/>
            <person name="Klopp C."/>
            <person name="Perfus-Barbeoch L."/>
            <person name="Kozlowski D.K."/>
            <person name="Koutsovoulos G.D."/>
            <person name="Lopez-Roques C."/>
            <person name="Bouchez O."/>
            <person name="Zahm M."/>
            <person name="Besnard G."/>
            <person name="Bellafiore S."/>
        </authorList>
    </citation>
    <scope>NUCLEOTIDE SEQUENCE</scope>
    <source>
        <strain evidence="6">VN-18</strain>
    </source>
</reference>
<keyword evidence="1" id="KW-0597">Phosphoprotein</keyword>
<sequence length="3392" mass="383930">MNGIGRGGIPPPSAPNGYYSREQHKSTNGGDIHHAENSSWETREHFERKVQKGQRSGSTLGKESGSRARLDQWSNGSGLAIERIAQEQQTSSPEISFSSEARTTTSARDALLAWARCVINTYHPEVDINNFSSNWSNGFAFDAILHYFRPDLVNWENIINLTARERLKFAFDTFELEYGIAKLLDPEDVCDVETPDERSLITYVSMLHNRLINEPKVLLLGGAYDDIVSRLTRGIGITNEKLDHLLVRIDNVNIAEERGERFEILERQVREIVDDLHALKRPIDELFTDVETLRHQRHSQAADFNKQVVGLEQRRTAYLGRLEDGIMTKLGIRPKTVKEHITTTTTDGGISLAHKGNAFRRVEDAIQWIRDKTYKLNTMQFSETLEMLEQMFAKQRIDNRDIQDFRQTVDECIARQAEVSDDDSTAYYDLLKILESEYQQLRELSAGRMVDLDSLIAFIRAAQLELVWIHEREELEVTRNWSTVQQLDIPMLQNYFKQLLHEIELHEKQFNDVHNQGAALINQRHPAGEVIEVYLRTMQNQWDWLLNLSKCLEGHLRDAYNAKSFLEESDQIEQQMQQQLNHLDQSYNRTDFTLDEGERMLRELDSIREHIQQLHSRLLSLSERCSQISPLWQRGERIGRPIPVVSLCEYKSKESHVRQGDECTLLDNHDLLNWRIRGMDGVEASVPSVVFRIPPPDPRLSNLLSRFHGQFERLRKLWDRKHHLTRYNMVLSTMRTVRGWDLDTFLSIPPDQRDEIIKALNEDVNKLLAELDPNDPLARRLKDELRLTNEHFYDLLGRAQKGPEPNYSNEFDAAAVELIKKFEDAFRQLSERAQVRIPSNLDELEHQIREHKIFEDNLQSLDVDVSNVKELFRQLPSPTPNQRAKHDLMISRWEEIWELCRYYVERLKSLENVLKSVDEVSDIVRRHEITLSSFDDMPAALERLRGVHAQLVELLMVLQQQKSIVENLNKDTAQIRSYVARTRIGVQNHPDVDQLEVLVTSLSVRWDNVNSQVTERLQIAEEAQQTQMVYKSQYDEELQWLDRVEATINSLRRPEELRPEELQGQLDQLTAEYAQLQEHTATIEAINKEGGKFIRDARSYDIKLAQYHDNIISSHGQRIKEEFRRQIPQPKNGAQIVTEELEALNRRFAQLSSVILERKNIVNVLIQNWRRKQQEEEERIRLEEEAKRRAFEAARKKTLEDVDKLRRERAAAEAARRAADEENRLRRQREAAAEEEERLRRRQREEEDRRHREDLDKLRRAADEAERRRLIAEQEQRDEAERRRRREREAEEEERRRRKAAEKAAQEDEDRRNRQKRWEQQIKAAQVHEQVPMQQVEEFQEVKRIPEVPKLAEHEDEPQMFQEETVTKTQFYEMEGILHKQTGEILTFVEAIRQGLLDLSSGGEFFDIVSGSRVSLDKAVEMGLISENITEILNGRHGIKHPETGQELTLMEAIQIGLYDPDSRQLRDIKTGELLSLYDSRHICPTDVQHRLIKMGVLKLPPMELEQALKNGVLNPQTGEFRGKYVQESVSFRDALANGYIQFPSGQPLLALTLTDCIEDGFIDSHSGEFIDKSGERFTLREALDRQRPLVRDNVRECVNTSINQRITIAEAVLAHALNPRTGKFTDLNNRVELSLKEAHNFGLIQKPLTLTEVVDKGHYDSNGLFLDRGNRFTLLEAINSGWLDPDVRHIVSEQDQEVLSIADALERGLLTPEGRIKLEEGTSGHSIGRQLDLYDAQRQGLLIKRIRHTIFDVKGIRNTENNANLSFNEAVEAGILQLPAERIVDQHRHQNYSLPDSAHEGILDSALADILSTPCGLSDNGIEVTLIRAVAKGLVDAKKGVIIDRSQRELTVREAYNNGLFTSLRSAMKLSALFDVHPLLMTAVKKRPQARKRIKDQELFQVKVTLAEAMRMGLVDARTQRFRQGKNEMSLDDALHQGLIDPHSEWIVPSRGSGVGPTIEERTQETVTETGQQLAPKIYPDKELQESVQTVHRVKRTETSAVGGPGGVSVYRAVTGGKDAIEVPENGYHVLEAERKGLLDLNRGIVRPPGTDKSLNLEEAFLLGVINPSSISIRDSQSGRSLKVDEAFKQKLIDKHGFIEHHGRRLSLQQAIDERIAHVEPEPPALITAAKKKLIQFSSAAGAPVAFKPVGQPNPNMLGLLIQIRGVFIDLNTKESIPLDSAIRSGHLSPDDLRARDALTGREFTLTEAEKWGIVNIREGYYLDKTDNKRYSFTEAARQHRIYPTGGVPENAADALQTTVRVHKRTEVFNNNLHFLFKLCQVAMKEAVPTTVAGQSSTYGIHSPTEYNLNRYVDQRHFDPSTGLFMHPDVQKQMTLKELIIKGLLNPYNTRIVDRLKGTELKLLDAIQENIVDDVAGTVRDTQTGKVYDFSTAIRQGLVKEDLRPLAIDSTSHVPVFEERRASRASVGGGSPRLVERRLQLTPYAQEPFRRSGVDSVSPPSFRRSGSAGGVSFDDVGIGSGRGTSTWSVGGSGPTQPKQHRLSGTAGDSSPSYFRREFSSATVPTGAPVSGPLSTIIGPNERMVDLGGGKTVKVNVVRGADGLEKGEYFDPASNMKFTIQLHGDPITTQTSTKVRSTSQVQSVELEPHAQFVGIDQIKDMRNGRVMTLADAQRLGLARVDRKGRLSTREYSAFRSNIELAVNKGVMDARGEKLSLEEAIRQRLIDIRELKYINPRSGEAIDLSNAANQGLVDVTLSETLPNGVHNPGTGERISVRRAVDLGIIDARTGAVRHPLTGEPLSWVDITKKVYNAITQNGVYDPRKGYAVPVTSALAEGLIDSRSGGIYINPITQERHSLEEASHRGLIDSQTLRALTEPCLTDYQTRRRINLIQAVESKLIDPRAKTVQLSADKIVPLQKAIEEGAIPTEVGEHLRRVDKLTFAEAVGKGLIDVAQDRYTCPETGKQMSIADAVSQGLIDTGTVKNSGDEPGERTNLARVINSDEFEERSGRVQDPQTRLYLPFSTAVNQRLVDPDSLLHDLNSSKTITLREALNLGLIDSHGNYVPKSQTGQKTIISPVPLKEAVQRGLIALIGSPMQAAQAVSEALKRRDAEGYKFRLEPLDDATLQRLSSGSGRSPIQEETIIRTRRPREPSLSERVRSSGGYSGDGDVSLRGSRIRGDIDPLALADLQNDFITLLQQQGFDVDEKCVENPSTMRMMSIREAVESGLFDVGSGNLVNPISGRYYPVQRAIQMRLVQTSPEKGQKLSDALAQAHEKHGGFPGVRRSEQQFSPGSVSLGSYAGDPYQRRSSFGVELDTSPASIPPINNRLSWSSRNVDWRGDTSELRARPELADVRHASVERGIDGNLPPGMPIPPPTTVIGQPASDFHRDIEEFRRGEPSEGPLNIERTRTHISPDGQTRTTTHYTHQRSEY</sequence>
<feature type="region of interest" description="Disordered" evidence="4">
    <location>
        <begin position="3107"/>
        <end position="3131"/>
    </location>
</feature>
<dbReference type="Gene3D" id="1.10.418.10">
    <property type="entry name" value="Calponin-like domain"/>
    <property type="match status" value="1"/>
</dbReference>
<dbReference type="InterPro" id="IPR035915">
    <property type="entry name" value="Plakin_repeat_sf"/>
</dbReference>
<dbReference type="SMART" id="SM00033">
    <property type="entry name" value="CH"/>
    <property type="match status" value="1"/>
</dbReference>
<dbReference type="CDD" id="cd00176">
    <property type="entry name" value="SPEC"/>
    <property type="match status" value="2"/>
</dbReference>
<feature type="region of interest" description="Disordered" evidence="4">
    <location>
        <begin position="2447"/>
        <end position="2514"/>
    </location>
</feature>
<dbReference type="Gene3D" id="3.90.1290.10">
    <property type="entry name" value="Plakin repeat"/>
    <property type="match status" value="9"/>
</dbReference>
<dbReference type="Pfam" id="PF17902">
    <property type="entry name" value="SH3_10"/>
    <property type="match status" value="1"/>
</dbReference>
<dbReference type="InterPro" id="IPR001715">
    <property type="entry name" value="CH_dom"/>
</dbReference>
<feature type="compositionally biased region" description="Basic and acidic residues" evidence="4">
    <location>
        <begin position="21"/>
        <end position="50"/>
    </location>
</feature>
<evidence type="ECO:0000256" key="2">
    <source>
        <dbReference type="ARBA" id="ARBA00022737"/>
    </source>
</evidence>
<dbReference type="GO" id="GO:0005198">
    <property type="term" value="F:structural molecule activity"/>
    <property type="evidence" value="ECO:0007669"/>
    <property type="project" value="TreeGrafter"/>
</dbReference>
<dbReference type="SUPFAM" id="SSF46966">
    <property type="entry name" value="Spectrin repeat"/>
    <property type="match status" value="4"/>
</dbReference>
<feature type="region of interest" description="Disordered" evidence="4">
    <location>
        <begin position="3355"/>
        <end position="3392"/>
    </location>
</feature>
<feature type="compositionally biased region" description="Polar residues" evidence="4">
    <location>
        <begin position="3248"/>
        <end position="3257"/>
    </location>
</feature>
<dbReference type="GO" id="GO:0045104">
    <property type="term" value="P:intermediate filament cytoskeleton organization"/>
    <property type="evidence" value="ECO:0007669"/>
    <property type="project" value="InterPro"/>
</dbReference>
<feature type="region of interest" description="Disordered" evidence="4">
    <location>
        <begin position="1"/>
        <end position="72"/>
    </location>
</feature>
<dbReference type="Gene3D" id="2.30.30.40">
    <property type="entry name" value="SH3 Domains"/>
    <property type="match status" value="1"/>
</dbReference>
<evidence type="ECO:0000256" key="4">
    <source>
        <dbReference type="SAM" id="MobiDB-lite"/>
    </source>
</evidence>
<feature type="domain" description="Calponin-homology (CH)" evidence="5">
    <location>
        <begin position="105"/>
        <end position="212"/>
    </location>
</feature>
<proteinExistence type="predicted"/>
<dbReference type="SUPFAM" id="SSF47576">
    <property type="entry name" value="Calponin-homology domain, CH-domain"/>
    <property type="match status" value="1"/>
</dbReference>
<evidence type="ECO:0000259" key="5">
    <source>
        <dbReference type="PROSITE" id="PS50021"/>
    </source>
</evidence>
<feature type="compositionally biased region" description="Basic and acidic residues" evidence="4">
    <location>
        <begin position="3109"/>
        <end position="3119"/>
    </location>
</feature>
<feature type="region of interest" description="Disordered" evidence="4">
    <location>
        <begin position="1214"/>
        <end position="1253"/>
    </location>
</feature>
<organism evidence="6 7">
    <name type="scientific">Meloidogyne graminicola</name>
    <dbReference type="NCBI Taxonomy" id="189291"/>
    <lineage>
        <taxon>Eukaryota</taxon>
        <taxon>Metazoa</taxon>
        <taxon>Ecdysozoa</taxon>
        <taxon>Nematoda</taxon>
        <taxon>Chromadorea</taxon>
        <taxon>Rhabditida</taxon>
        <taxon>Tylenchina</taxon>
        <taxon>Tylenchomorpha</taxon>
        <taxon>Tylenchoidea</taxon>
        <taxon>Meloidogynidae</taxon>
        <taxon>Meloidogyninae</taxon>
        <taxon>Meloidogyne</taxon>
    </lineage>
</organism>
<feature type="region of interest" description="Disordered" evidence="4">
    <location>
        <begin position="1275"/>
        <end position="1316"/>
    </location>
</feature>
<dbReference type="InterPro" id="IPR001101">
    <property type="entry name" value="Plectin_repeat"/>
</dbReference>
<keyword evidence="2" id="KW-0677">Repeat</keyword>
<dbReference type="GO" id="GO:0042060">
    <property type="term" value="P:wound healing"/>
    <property type="evidence" value="ECO:0007669"/>
    <property type="project" value="TreeGrafter"/>
</dbReference>
<dbReference type="InterPro" id="IPR018159">
    <property type="entry name" value="Spectrin/alpha-actinin"/>
</dbReference>
<dbReference type="Pfam" id="PF00681">
    <property type="entry name" value="Plectin"/>
    <property type="match status" value="1"/>
</dbReference>
<dbReference type="Pfam" id="PF00307">
    <property type="entry name" value="CH"/>
    <property type="match status" value="1"/>
</dbReference>
<dbReference type="PANTHER" id="PTHR23169:SF23">
    <property type="entry name" value="SHORT STOP, ISOFORM H"/>
    <property type="match status" value="1"/>
</dbReference>
<feature type="region of interest" description="Disordered" evidence="4">
    <location>
        <begin position="3234"/>
        <end position="3259"/>
    </location>
</feature>
<dbReference type="Gene3D" id="1.20.58.60">
    <property type="match status" value="5"/>
</dbReference>
<dbReference type="GO" id="GO:0031122">
    <property type="term" value="P:cytoplasmic microtubule organization"/>
    <property type="evidence" value="ECO:0007669"/>
    <property type="project" value="TreeGrafter"/>
</dbReference>
<evidence type="ECO:0000256" key="1">
    <source>
        <dbReference type="ARBA" id="ARBA00022553"/>
    </source>
</evidence>
<dbReference type="OrthoDB" id="2250192at2759"/>
<evidence type="ECO:0000313" key="6">
    <source>
        <dbReference type="EMBL" id="KAF7636205.1"/>
    </source>
</evidence>
<dbReference type="SMART" id="SM00150">
    <property type="entry name" value="SPEC"/>
    <property type="match status" value="5"/>
</dbReference>
<feature type="coiled-coil region" evidence="3">
    <location>
        <begin position="1059"/>
        <end position="1086"/>
    </location>
</feature>
<dbReference type="SUPFAM" id="SSF75399">
    <property type="entry name" value="Plakin repeat"/>
    <property type="match status" value="10"/>
</dbReference>
<dbReference type="GO" id="GO:0016020">
    <property type="term" value="C:membrane"/>
    <property type="evidence" value="ECO:0007669"/>
    <property type="project" value="TreeGrafter"/>
</dbReference>
<dbReference type="PROSITE" id="PS50021">
    <property type="entry name" value="CH"/>
    <property type="match status" value="1"/>
</dbReference>
<dbReference type="GO" id="GO:0005882">
    <property type="term" value="C:intermediate filament"/>
    <property type="evidence" value="ECO:0007669"/>
    <property type="project" value="TreeGrafter"/>
</dbReference>
<dbReference type="SMART" id="SM00250">
    <property type="entry name" value="PLEC"/>
    <property type="match status" value="16"/>
</dbReference>
<protein>
    <submittedName>
        <fullName evidence="6">Calponin-homology</fullName>
    </submittedName>
</protein>
<keyword evidence="7" id="KW-1185">Reference proteome</keyword>
<dbReference type="InterPro" id="IPR036872">
    <property type="entry name" value="CH_dom_sf"/>
</dbReference>
<evidence type="ECO:0000313" key="7">
    <source>
        <dbReference type="Proteomes" id="UP000605970"/>
    </source>
</evidence>
<gene>
    <name evidence="6" type="ORF">Mgra_00004464</name>
</gene>
<dbReference type="InterPro" id="IPR043197">
    <property type="entry name" value="Plakin"/>
</dbReference>